<comment type="caution">
    <text evidence="3">The sequence shown here is derived from an EMBL/GenBank/DDBJ whole genome shotgun (WGS) entry which is preliminary data.</text>
</comment>
<feature type="signal peptide" evidence="1">
    <location>
        <begin position="1"/>
        <end position="28"/>
    </location>
</feature>
<dbReference type="PANTHER" id="PTHR35580">
    <property type="entry name" value="CELL SURFACE GLYCOPROTEIN (S-LAYER PROTEIN)-LIKE PROTEIN"/>
    <property type="match status" value="1"/>
</dbReference>
<dbReference type="Pfam" id="PF06739">
    <property type="entry name" value="SBBP"/>
    <property type="match status" value="6"/>
</dbReference>
<keyword evidence="4" id="KW-1185">Reference proteome</keyword>
<organism evidence="3 4">
    <name type="scientific">Polyangium sorediatum</name>
    <dbReference type="NCBI Taxonomy" id="889274"/>
    <lineage>
        <taxon>Bacteria</taxon>
        <taxon>Pseudomonadati</taxon>
        <taxon>Myxococcota</taxon>
        <taxon>Polyangia</taxon>
        <taxon>Polyangiales</taxon>
        <taxon>Polyangiaceae</taxon>
        <taxon>Polyangium</taxon>
    </lineage>
</organism>
<dbReference type="InterPro" id="IPR010620">
    <property type="entry name" value="SBBP_repeat"/>
</dbReference>
<dbReference type="PANTHER" id="PTHR35580:SF1">
    <property type="entry name" value="PHYTASE-LIKE DOMAIN-CONTAINING PROTEIN"/>
    <property type="match status" value="1"/>
</dbReference>
<name>A0ABT6P923_9BACT</name>
<dbReference type="InterPro" id="IPR052918">
    <property type="entry name" value="Motility_Chemotaxis_Reg"/>
</dbReference>
<gene>
    <name evidence="3" type="ORF">QHF89_44525</name>
</gene>
<dbReference type="InterPro" id="IPR057708">
    <property type="entry name" value="DUF7948"/>
</dbReference>
<evidence type="ECO:0000256" key="1">
    <source>
        <dbReference type="SAM" id="SignalP"/>
    </source>
</evidence>
<evidence type="ECO:0000259" key="2">
    <source>
        <dbReference type="Pfam" id="PF25778"/>
    </source>
</evidence>
<proteinExistence type="predicted"/>
<feature type="chain" id="PRO_5046508488" evidence="1">
    <location>
        <begin position="29"/>
        <end position="1197"/>
    </location>
</feature>
<accession>A0ABT6P923</accession>
<dbReference type="Pfam" id="PF25778">
    <property type="entry name" value="DUF7948"/>
    <property type="match status" value="1"/>
</dbReference>
<protein>
    <submittedName>
        <fullName evidence="3">SBBP repeat-containing protein</fullName>
    </submittedName>
</protein>
<sequence>MRKTNQHLRRHTSAGALSAVLFALPMSATPGCSDSTEAKMAPGSGKLPISFITNQGQTDRAVQFQARALGGMAFFTAEGPTLSLPRSQGAVMRHEHDTGGAESDEGAESAERFRTVKIKFLDAKPSAHVTTGERLPGVANFLIGDDPSAWRTNIPTYAGLVYEDLYPNIRVRYEGVDANLKSTVEVAPFANPALVRWTYEGATEQRIDDETGNLIVVVGTAERDGESGEDTLIETAPIAWQNIDGENMLVEVRFRLEANGAVHYELGDYDRSKPLIIDPALIYNTYLGSATTTNGRALALDTSGRTYITGDTTSSTLFPAPNGKDTTYNGGNDVFVARLDANGSNLEYSTYLGGAGNDIAYDIAVDSASQAWVVGSTTGTWPTKSAAQGFRAGTAEGFVAKLNATGTDFVFSSYHGGLTAGNGDDFVYGVALDTSGNGYVTGSTTSTNFHTTADAPFKVASGLSDAFLTKWSPAGARVFGTYLGGSGNDVGRGIATTSWGYVVVTGETASTNFGPVLSSGGADTSHNGGIDAFLVSFYGSSLEGATYFGGPQDDVGRGVVVDSQSGYAYVVGDTTSSAFSTPFNSTSQFGTIGGKDAFVVKTDYSGWSRYWLARLAGTQDDIARGVTVDASSNIFVTGTTSSTAFLGGAASAYSSPGRAGADIFVTKLLNGAPTLSFNALLGGSGADDGYDIAVDANGIYVGGTTTSINFPVVAAPGFSIYDGAFAGGTSAVVSKLALNGWSLQYSTFVDGQAAEEANAVATVGKDVYIAGNTTSSGFSTTAGGVYAGGYADSFVTKLDSMSNTMLYSTFIGGAGADYATGISVDSTGRATVVGHSTSTNFPAGNPPAVVGPLGNNDAFLARLNSAGNGFTTSFRFGGASSDIANDVVVDSSGQAFVSGTTFSVDFPVTAGVLQGTKDASSDAFVTRIDLTGAVPVFVYSTFLGGNSNDTALGVATDGIGHAFVVGGTYSINFPTTQDVIQTAYAGNSDAFVAMLKPTGAALVYSTFLGAARYDIARDIAVDNMGNANIVGETQSDDLLVDWPALAGLRNGNTDGLFVKLSPDGKSIPFWTYFGGTNNDYLYGVVVNPSTGVATFAGYTDSSNLSTVAPVSQGTNLKGGFDAVIARIDDTNGWPDFTFVSYLGGSFNDYCRDVALIGDDAVVVGATNSSNFASGAAVSGYDNSFNGESDAFMTRIDL</sequence>
<dbReference type="RefSeq" id="WP_136972801.1">
    <property type="nucleotide sequence ID" value="NZ_JARZHI010000089.1"/>
</dbReference>
<dbReference type="EMBL" id="JARZHI010000089">
    <property type="protein sequence ID" value="MDI1436655.1"/>
    <property type="molecule type" value="Genomic_DNA"/>
</dbReference>
<feature type="domain" description="DUF7948" evidence="2">
    <location>
        <begin position="51"/>
        <end position="279"/>
    </location>
</feature>
<keyword evidence="1" id="KW-0732">Signal</keyword>
<evidence type="ECO:0000313" key="3">
    <source>
        <dbReference type="EMBL" id="MDI1436655.1"/>
    </source>
</evidence>
<reference evidence="3 4" key="1">
    <citation type="submission" date="2023-04" db="EMBL/GenBank/DDBJ databases">
        <title>The genome sequence of Polyangium sorediatum DSM14670.</title>
        <authorList>
            <person name="Zhang X."/>
        </authorList>
    </citation>
    <scope>NUCLEOTIDE SEQUENCE [LARGE SCALE GENOMIC DNA]</scope>
    <source>
        <strain evidence="3 4">DSM 14670</strain>
    </source>
</reference>
<dbReference type="Proteomes" id="UP001160301">
    <property type="component" value="Unassembled WGS sequence"/>
</dbReference>
<evidence type="ECO:0000313" key="4">
    <source>
        <dbReference type="Proteomes" id="UP001160301"/>
    </source>
</evidence>